<dbReference type="FunFam" id="1.25.40.10:FF:000207">
    <property type="entry name" value="Small glutamine-rich tetratricopeptide repeat-containing protein"/>
    <property type="match status" value="1"/>
</dbReference>
<dbReference type="PROSITE" id="PS50293">
    <property type="entry name" value="TPR_REGION"/>
    <property type="match status" value="1"/>
</dbReference>
<evidence type="ECO:0000313" key="8">
    <source>
        <dbReference type="Proteomes" id="UP000620104"/>
    </source>
</evidence>
<evidence type="ECO:0000256" key="5">
    <source>
        <dbReference type="SAM" id="MobiDB-lite"/>
    </source>
</evidence>
<dbReference type="InterPro" id="IPR032374">
    <property type="entry name" value="SGTA_dimer"/>
</dbReference>
<dbReference type="InterPro" id="IPR047150">
    <property type="entry name" value="SGT"/>
</dbReference>
<reference evidence="7" key="1">
    <citation type="submission" date="2020-07" db="EMBL/GenBank/DDBJ databases">
        <title>Draft Genome Sequence of a Deep-Sea Yeast, Naganishia (Cryptococcus) liquefaciens strain N6.</title>
        <authorList>
            <person name="Han Y.W."/>
            <person name="Kajitani R."/>
            <person name="Morimoto H."/>
            <person name="Parhat M."/>
            <person name="Tsubouchi H."/>
            <person name="Bakenova O."/>
            <person name="Ogata M."/>
            <person name="Argunhan B."/>
            <person name="Aoki R."/>
            <person name="Kajiwara S."/>
            <person name="Itoh T."/>
            <person name="Iwasaki H."/>
        </authorList>
    </citation>
    <scope>NUCLEOTIDE SEQUENCE</scope>
    <source>
        <strain evidence="7">N6</strain>
    </source>
</reference>
<evidence type="ECO:0000313" key="7">
    <source>
        <dbReference type="EMBL" id="GHJ89601.1"/>
    </source>
</evidence>
<gene>
    <name evidence="7" type="ORF">NliqN6_6003</name>
</gene>
<evidence type="ECO:0000256" key="2">
    <source>
        <dbReference type="ARBA" id="ARBA00022737"/>
    </source>
</evidence>
<dbReference type="Pfam" id="PF16546">
    <property type="entry name" value="SGTA_dimer"/>
    <property type="match status" value="1"/>
</dbReference>
<dbReference type="InterPro" id="IPR019734">
    <property type="entry name" value="TPR_rpt"/>
</dbReference>
<dbReference type="GO" id="GO:0006620">
    <property type="term" value="P:post-translational protein targeting to endoplasmic reticulum membrane"/>
    <property type="evidence" value="ECO:0007669"/>
    <property type="project" value="TreeGrafter"/>
</dbReference>
<feature type="repeat" description="TPR" evidence="4">
    <location>
        <begin position="178"/>
        <end position="211"/>
    </location>
</feature>
<dbReference type="InterPro" id="IPR011990">
    <property type="entry name" value="TPR-like_helical_dom_sf"/>
</dbReference>
<keyword evidence="2" id="KW-0677">Repeat</keyword>
<feature type="region of interest" description="Disordered" evidence="5">
    <location>
        <begin position="220"/>
        <end position="256"/>
    </location>
</feature>
<dbReference type="Proteomes" id="UP000620104">
    <property type="component" value="Unassembled WGS sequence"/>
</dbReference>
<dbReference type="Gene3D" id="1.25.40.10">
    <property type="entry name" value="Tetratricopeptide repeat domain"/>
    <property type="match status" value="1"/>
</dbReference>
<comment type="caution">
    <text evidence="7">The sequence shown here is derived from an EMBL/GenBank/DDBJ whole genome shotgun (WGS) entry which is preliminary data.</text>
</comment>
<dbReference type="OrthoDB" id="2335338at2759"/>
<proteinExistence type="inferred from homology"/>
<feature type="domain" description="SGTA homodimerisation" evidence="6">
    <location>
        <begin position="7"/>
        <end position="57"/>
    </location>
</feature>
<keyword evidence="8" id="KW-1185">Reference proteome</keyword>
<evidence type="ECO:0000256" key="3">
    <source>
        <dbReference type="ARBA" id="ARBA00022803"/>
    </source>
</evidence>
<comment type="similarity">
    <text evidence="1">Belongs to the SGT family.</text>
</comment>
<dbReference type="PANTHER" id="PTHR45831:SF2">
    <property type="entry name" value="LD24721P"/>
    <property type="match status" value="1"/>
</dbReference>
<evidence type="ECO:0000256" key="4">
    <source>
        <dbReference type="PROSITE-ProRule" id="PRU00339"/>
    </source>
</evidence>
<dbReference type="GO" id="GO:0060090">
    <property type="term" value="F:molecular adaptor activity"/>
    <property type="evidence" value="ECO:0007669"/>
    <property type="project" value="TreeGrafter"/>
</dbReference>
<keyword evidence="3 4" id="KW-0802">TPR repeat</keyword>
<sequence>MATTDATKQIAYSIIAFLRQCETDGSVPSANVESLQDAVLALGDAFDVDADSEEVKTATGLKTMYDAYVASNTNASASSTRSQQQQQQQQQPQASAKTTKQVSAADKARAESLKAEGNAAIAQRLYSSAVDKYSQAIALDEGNAVYWSNRAAAWGALGEHAKAVKDAERAVEVDAGFVRGWSRLGHAHYSLGNYEESIKAYTHGLTLDPNNANMKQALAQATTKAKQAEEQGSDEEDDAGVVPGRSAGGPGGMPDMSALAAMMGSMGGGAGGAGGPGGMPDLAGLMSNPAVMQMAQNMMANGGLERLMANPSMRNMAERMQSGGGMPDIEALRNDPEMRKLAEDMMGGAGGPGAGR</sequence>
<evidence type="ECO:0000256" key="1">
    <source>
        <dbReference type="ARBA" id="ARBA00008175"/>
    </source>
</evidence>
<dbReference type="AlphaFoldDB" id="A0A8H3TZ95"/>
<protein>
    <recommendedName>
        <fullName evidence="6">SGTA homodimerisation domain-containing protein</fullName>
    </recommendedName>
</protein>
<feature type="compositionally biased region" description="Low complexity" evidence="5">
    <location>
        <begin position="74"/>
        <end position="101"/>
    </location>
</feature>
<dbReference type="EMBL" id="BLZA01000048">
    <property type="protein sequence ID" value="GHJ89601.1"/>
    <property type="molecule type" value="Genomic_DNA"/>
</dbReference>
<evidence type="ECO:0000259" key="6">
    <source>
        <dbReference type="Pfam" id="PF16546"/>
    </source>
</evidence>
<organism evidence="7 8">
    <name type="scientific">Naganishia liquefaciens</name>
    <dbReference type="NCBI Taxonomy" id="104408"/>
    <lineage>
        <taxon>Eukaryota</taxon>
        <taxon>Fungi</taxon>
        <taxon>Dikarya</taxon>
        <taxon>Basidiomycota</taxon>
        <taxon>Agaricomycotina</taxon>
        <taxon>Tremellomycetes</taxon>
        <taxon>Filobasidiales</taxon>
        <taxon>Filobasidiaceae</taxon>
        <taxon>Naganishia</taxon>
    </lineage>
</organism>
<dbReference type="PANTHER" id="PTHR45831">
    <property type="entry name" value="LD24721P"/>
    <property type="match status" value="1"/>
</dbReference>
<accession>A0A8H3TZ95</accession>
<dbReference type="PROSITE" id="PS50005">
    <property type="entry name" value="TPR"/>
    <property type="match status" value="1"/>
</dbReference>
<dbReference type="Pfam" id="PF00515">
    <property type="entry name" value="TPR_1"/>
    <property type="match status" value="1"/>
</dbReference>
<dbReference type="Gene3D" id="1.20.5.420">
    <property type="entry name" value="Immunoglobulin FC, subunit C"/>
    <property type="match status" value="1"/>
</dbReference>
<dbReference type="GO" id="GO:0016020">
    <property type="term" value="C:membrane"/>
    <property type="evidence" value="ECO:0007669"/>
    <property type="project" value="TreeGrafter"/>
</dbReference>
<dbReference type="SMART" id="SM00028">
    <property type="entry name" value="TPR"/>
    <property type="match status" value="3"/>
</dbReference>
<dbReference type="GO" id="GO:0072380">
    <property type="term" value="C:TRC complex"/>
    <property type="evidence" value="ECO:0007669"/>
    <property type="project" value="TreeGrafter"/>
</dbReference>
<name>A0A8H3TZ95_9TREE</name>
<dbReference type="SUPFAM" id="SSF48452">
    <property type="entry name" value="TPR-like"/>
    <property type="match status" value="1"/>
</dbReference>
<feature type="region of interest" description="Disordered" evidence="5">
    <location>
        <begin position="74"/>
        <end position="109"/>
    </location>
</feature>